<dbReference type="Pfam" id="PF04892">
    <property type="entry name" value="VanZ"/>
    <property type="match status" value="1"/>
</dbReference>
<comment type="subcellular location">
    <subcellularLocation>
        <location evidence="1">Membrane</location>
        <topology evidence="1">Multi-pass membrane protein</topology>
    </subcellularLocation>
</comment>
<dbReference type="PANTHER" id="PTHR36834:SF1">
    <property type="entry name" value="INTEGRAL MEMBRANE PROTEIN"/>
    <property type="match status" value="1"/>
</dbReference>
<keyword evidence="9" id="KW-1185">Reference proteome</keyword>
<name>A0A917AQ59_9BACI</name>
<dbReference type="Pfam" id="PF06271">
    <property type="entry name" value="RDD"/>
    <property type="match status" value="1"/>
</dbReference>
<evidence type="ECO:0000313" key="8">
    <source>
        <dbReference type="EMBL" id="GGE66433.1"/>
    </source>
</evidence>
<evidence type="ECO:0000256" key="3">
    <source>
        <dbReference type="ARBA" id="ARBA00022989"/>
    </source>
</evidence>
<evidence type="ECO:0000259" key="6">
    <source>
        <dbReference type="Pfam" id="PF04892"/>
    </source>
</evidence>
<accession>A0A917AQ59</accession>
<dbReference type="InterPro" id="IPR053150">
    <property type="entry name" value="Teicoplanin_resist-assoc"/>
</dbReference>
<keyword evidence="3 5" id="KW-1133">Transmembrane helix</keyword>
<dbReference type="InterPro" id="IPR006976">
    <property type="entry name" value="VanZ-like"/>
</dbReference>
<feature type="transmembrane region" description="Helical" evidence="5">
    <location>
        <begin position="12"/>
        <end position="31"/>
    </location>
</feature>
<dbReference type="Proteomes" id="UP000605259">
    <property type="component" value="Unassembled WGS sequence"/>
</dbReference>
<feature type="transmembrane region" description="Helical" evidence="5">
    <location>
        <begin position="177"/>
        <end position="199"/>
    </location>
</feature>
<evidence type="ECO:0000256" key="2">
    <source>
        <dbReference type="ARBA" id="ARBA00022692"/>
    </source>
</evidence>
<evidence type="ECO:0000313" key="9">
    <source>
        <dbReference type="Proteomes" id="UP000605259"/>
    </source>
</evidence>
<sequence length="380" mass="43357">MGAHAYPIKKAIITFPVIALALLIPFLIFQYRKYGYINKLRSVILYSLLFYSIVAFYLVILPLPKVIDTCSIQRAGTVHYQLQPFTFVQQVFLETNFSWSNPATYLGLLKERAFLQAAFNSILLLPLGVYLRYYFGRGFMQTVFITFLASLFFEVTQATALYGTYTCPYRLFDVDDLLLNTFGGAVGYWIAPVFTYFLPEANQLDAKVNLATKPVGYVRRLISFWIDWVFVGVITLFIEAMFFVESMTIIGNSSAMIALSVAIFLYFIVLPTRTEGYTFGKWLLRARIQGKNGNITFKELLIRYGLLYYGVGGVNYVLSSGILSNTGDNLIKIVLTLVFVLGLGLFVLHVFLHLFKRDKRLFYEKISGTYQVIAEKKSEE</sequence>
<evidence type="ECO:0000256" key="4">
    <source>
        <dbReference type="ARBA" id="ARBA00023136"/>
    </source>
</evidence>
<dbReference type="AlphaFoldDB" id="A0A917AQ59"/>
<feature type="transmembrane region" description="Helical" evidence="5">
    <location>
        <begin position="330"/>
        <end position="355"/>
    </location>
</feature>
<organism evidence="8 9">
    <name type="scientific">Priestia taiwanensis</name>
    <dbReference type="NCBI Taxonomy" id="1347902"/>
    <lineage>
        <taxon>Bacteria</taxon>
        <taxon>Bacillati</taxon>
        <taxon>Bacillota</taxon>
        <taxon>Bacilli</taxon>
        <taxon>Bacillales</taxon>
        <taxon>Bacillaceae</taxon>
        <taxon>Priestia</taxon>
    </lineage>
</organism>
<feature type="transmembrane region" description="Helical" evidence="5">
    <location>
        <begin position="113"/>
        <end position="131"/>
    </location>
</feature>
<protein>
    <submittedName>
        <fullName evidence="8">Permease</fullName>
    </submittedName>
</protein>
<evidence type="ECO:0000256" key="1">
    <source>
        <dbReference type="ARBA" id="ARBA00004141"/>
    </source>
</evidence>
<feature type="transmembrane region" description="Helical" evidence="5">
    <location>
        <begin position="249"/>
        <end position="269"/>
    </location>
</feature>
<evidence type="ECO:0000256" key="5">
    <source>
        <dbReference type="SAM" id="Phobius"/>
    </source>
</evidence>
<reference evidence="8" key="2">
    <citation type="submission" date="2020-09" db="EMBL/GenBank/DDBJ databases">
        <authorList>
            <person name="Sun Q."/>
            <person name="Zhou Y."/>
        </authorList>
    </citation>
    <scope>NUCLEOTIDE SEQUENCE</scope>
    <source>
        <strain evidence="8">CGMCC 1.12698</strain>
    </source>
</reference>
<evidence type="ECO:0000259" key="7">
    <source>
        <dbReference type="Pfam" id="PF06271"/>
    </source>
</evidence>
<dbReference type="PIRSF" id="PIRSF031578">
    <property type="entry name" value="Uncharacterised_Vanz_RDD-cont"/>
    <property type="match status" value="1"/>
</dbReference>
<feature type="transmembrane region" description="Helical" evidence="5">
    <location>
        <begin position="43"/>
        <end position="63"/>
    </location>
</feature>
<dbReference type="RefSeq" id="WP_188387824.1">
    <property type="nucleotide sequence ID" value="NZ_BMFK01000001.1"/>
</dbReference>
<gene>
    <name evidence="8" type="ORF">GCM10007140_15800</name>
</gene>
<reference evidence="8" key="1">
    <citation type="journal article" date="2014" name="Int. J. Syst. Evol. Microbiol.">
        <title>Complete genome sequence of Corynebacterium casei LMG S-19264T (=DSM 44701T), isolated from a smear-ripened cheese.</title>
        <authorList>
            <consortium name="US DOE Joint Genome Institute (JGI-PGF)"/>
            <person name="Walter F."/>
            <person name="Albersmeier A."/>
            <person name="Kalinowski J."/>
            <person name="Ruckert C."/>
        </authorList>
    </citation>
    <scope>NUCLEOTIDE SEQUENCE</scope>
    <source>
        <strain evidence="8">CGMCC 1.12698</strain>
    </source>
</reference>
<dbReference type="PANTHER" id="PTHR36834">
    <property type="entry name" value="MEMBRANE PROTEIN-RELATED"/>
    <property type="match status" value="1"/>
</dbReference>
<feature type="transmembrane region" description="Helical" evidence="5">
    <location>
        <begin position="220"/>
        <end position="243"/>
    </location>
</feature>
<keyword evidence="4 5" id="KW-0472">Membrane</keyword>
<comment type="caution">
    <text evidence="8">The sequence shown here is derived from an EMBL/GenBank/DDBJ whole genome shotgun (WGS) entry which is preliminary data.</text>
</comment>
<feature type="transmembrane region" description="Helical" evidence="5">
    <location>
        <begin position="300"/>
        <end position="318"/>
    </location>
</feature>
<proteinExistence type="predicted"/>
<dbReference type="InterPro" id="IPR021192">
    <property type="entry name" value="UCP031578_Vanz/RDD"/>
</dbReference>
<feature type="transmembrane region" description="Helical" evidence="5">
    <location>
        <begin position="143"/>
        <end position="165"/>
    </location>
</feature>
<keyword evidence="2 5" id="KW-0812">Transmembrane</keyword>
<dbReference type="InterPro" id="IPR010432">
    <property type="entry name" value="RDD"/>
</dbReference>
<dbReference type="GO" id="GO:0016020">
    <property type="term" value="C:membrane"/>
    <property type="evidence" value="ECO:0007669"/>
    <property type="project" value="UniProtKB-SubCell"/>
</dbReference>
<feature type="domain" description="RDD" evidence="7">
    <location>
        <begin position="216"/>
        <end position="366"/>
    </location>
</feature>
<feature type="domain" description="VanZ-like" evidence="6">
    <location>
        <begin position="49"/>
        <end position="194"/>
    </location>
</feature>
<dbReference type="EMBL" id="BMFK01000001">
    <property type="protein sequence ID" value="GGE66433.1"/>
    <property type="molecule type" value="Genomic_DNA"/>
</dbReference>